<feature type="compositionally biased region" description="Gly residues" evidence="1">
    <location>
        <begin position="174"/>
        <end position="242"/>
    </location>
</feature>
<gene>
    <name evidence="2" type="ORF">LSAA_2148</name>
</gene>
<dbReference type="AlphaFoldDB" id="A0A7R8H0Z6"/>
<dbReference type="PROSITE" id="PS51827">
    <property type="entry name" value="XTBD"/>
    <property type="match status" value="1"/>
</dbReference>
<feature type="region of interest" description="Disordered" evidence="1">
    <location>
        <begin position="170"/>
        <end position="242"/>
    </location>
</feature>
<dbReference type="InterPro" id="IPR021859">
    <property type="entry name" value="XTBD"/>
</dbReference>
<proteinExistence type="predicted"/>
<sequence>MNKGRYEEDRIVCLAQTFANSEFLGCKYPQETMELVEELSFGIVQDCWKQSSNDNVNTNNYMKSLDYVEGKCIRDKLLSRRIIHEASYIRNFKLWVITIHPYITYVYLKIYFRGWDSEEEEVNESLRWETSPILAKKTSRQFGKIDEIFVLYIDPAKLLPLMRFLPGGDKRGGGRGGRGGRGGARGGGRGGFGRGGGGGFGGRGGGGRGGFGGRGGSRGGFGGGGRGFGGRGGGRGGFGRGR</sequence>
<dbReference type="Pfam" id="PF11952">
    <property type="entry name" value="XTBD"/>
    <property type="match status" value="1"/>
</dbReference>
<evidence type="ECO:0000313" key="3">
    <source>
        <dbReference type="Proteomes" id="UP000675881"/>
    </source>
</evidence>
<keyword evidence="3" id="KW-1185">Reference proteome</keyword>
<evidence type="ECO:0000313" key="2">
    <source>
        <dbReference type="EMBL" id="CAF2778816.1"/>
    </source>
</evidence>
<evidence type="ECO:0000256" key="1">
    <source>
        <dbReference type="SAM" id="MobiDB-lite"/>
    </source>
</evidence>
<dbReference type="Proteomes" id="UP000675881">
    <property type="component" value="Chromosome 1"/>
</dbReference>
<protein>
    <submittedName>
        <fullName evidence="2">(salmon louse) hypothetical protein</fullName>
    </submittedName>
</protein>
<organism evidence="2 3">
    <name type="scientific">Lepeophtheirus salmonis</name>
    <name type="common">Salmon louse</name>
    <name type="synonym">Caligus salmonis</name>
    <dbReference type="NCBI Taxonomy" id="72036"/>
    <lineage>
        <taxon>Eukaryota</taxon>
        <taxon>Metazoa</taxon>
        <taxon>Ecdysozoa</taxon>
        <taxon>Arthropoda</taxon>
        <taxon>Crustacea</taxon>
        <taxon>Multicrustacea</taxon>
        <taxon>Hexanauplia</taxon>
        <taxon>Copepoda</taxon>
        <taxon>Siphonostomatoida</taxon>
        <taxon>Caligidae</taxon>
        <taxon>Lepeophtheirus</taxon>
    </lineage>
</organism>
<accession>A0A7R8H0Z6</accession>
<dbReference type="EMBL" id="HG994580">
    <property type="protein sequence ID" value="CAF2778816.1"/>
    <property type="molecule type" value="Genomic_DNA"/>
</dbReference>
<dbReference type="OrthoDB" id="2359216at2759"/>
<name>A0A7R8H0Z6_LEPSM</name>
<reference evidence="2" key="1">
    <citation type="submission" date="2021-02" db="EMBL/GenBank/DDBJ databases">
        <authorList>
            <person name="Bekaert M."/>
        </authorList>
    </citation>
    <scope>NUCLEOTIDE SEQUENCE</scope>
    <source>
        <strain evidence="2">IoA-00</strain>
    </source>
</reference>